<dbReference type="InterPro" id="IPR000792">
    <property type="entry name" value="Tscrpt_reg_LuxR_C"/>
</dbReference>
<dbReference type="CDD" id="cd00156">
    <property type="entry name" value="REC"/>
    <property type="match status" value="1"/>
</dbReference>
<evidence type="ECO:0000259" key="5">
    <source>
        <dbReference type="PROSITE" id="PS50043"/>
    </source>
</evidence>
<feature type="domain" description="HTH luxR-type" evidence="5">
    <location>
        <begin position="161"/>
        <end position="226"/>
    </location>
</feature>
<evidence type="ECO:0000313" key="8">
    <source>
        <dbReference type="Proteomes" id="UP000706039"/>
    </source>
</evidence>
<feature type="domain" description="Response regulatory" evidence="6">
    <location>
        <begin position="16"/>
        <end position="133"/>
    </location>
</feature>
<dbReference type="InterPro" id="IPR011006">
    <property type="entry name" value="CheY-like_superfamily"/>
</dbReference>
<evidence type="ECO:0000256" key="3">
    <source>
        <dbReference type="ARBA" id="ARBA00023163"/>
    </source>
</evidence>
<dbReference type="SMART" id="SM00421">
    <property type="entry name" value="HTH_LUXR"/>
    <property type="match status" value="1"/>
</dbReference>
<dbReference type="InterPro" id="IPR001789">
    <property type="entry name" value="Sig_transdc_resp-reg_receiver"/>
</dbReference>
<dbReference type="PROSITE" id="PS50110">
    <property type="entry name" value="RESPONSE_REGULATORY"/>
    <property type="match status" value="1"/>
</dbReference>
<evidence type="ECO:0000256" key="4">
    <source>
        <dbReference type="PROSITE-ProRule" id="PRU00169"/>
    </source>
</evidence>
<dbReference type="SMART" id="SM00448">
    <property type="entry name" value="REC"/>
    <property type="match status" value="1"/>
</dbReference>
<dbReference type="Pfam" id="PF00196">
    <property type="entry name" value="GerE"/>
    <property type="match status" value="1"/>
</dbReference>
<protein>
    <submittedName>
        <fullName evidence="7">Response regulator transcription factor</fullName>
    </submittedName>
</protein>
<evidence type="ECO:0000256" key="1">
    <source>
        <dbReference type="ARBA" id="ARBA00023015"/>
    </source>
</evidence>
<dbReference type="PROSITE" id="PS00622">
    <property type="entry name" value="HTH_LUXR_1"/>
    <property type="match status" value="1"/>
</dbReference>
<sequence length="229" mass="24651">MNIRVDNSGTAVALAPALIVEDDQAMQRRLTGLLAGIAGADSPIAVAGSLAAARRLIDETRFAFALVDIGLPDGDGRDLIAWLHDHRPAMTVVVISAWGDDAVVLAALKSGAIGYLLKEREDSELALWLRSIERGGAPIDPLIARRILTLLPAQPPARRNEPATDLHLTAREREILELVSRGHSNREIAERLALSRLTVEGYTKAIYRKLAVGSRTAAVHEAKSLGLLD</sequence>
<reference evidence="7 8" key="1">
    <citation type="submission" date="2021-08" db="EMBL/GenBank/DDBJ databases">
        <authorList>
            <person name="Tuo L."/>
        </authorList>
    </citation>
    <scope>NUCLEOTIDE SEQUENCE [LARGE SCALE GENOMIC DNA]</scope>
    <source>
        <strain evidence="7 8">JCM 31229</strain>
    </source>
</reference>
<evidence type="ECO:0000313" key="7">
    <source>
        <dbReference type="EMBL" id="MBY8822093.1"/>
    </source>
</evidence>
<evidence type="ECO:0000256" key="2">
    <source>
        <dbReference type="ARBA" id="ARBA00023125"/>
    </source>
</evidence>
<proteinExistence type="predicted"/>
<dbReference type="Pfam" id="PF00072">
    <property type="entry name" value="Response_reg"/>
    <property type="match status" value="1"/>
</dbReference>
<dbReference type="SUPFAM" id="SSF52172">
    <property type="entry name" value="CheY-like"/>
    <property type="match status" value="1"/>
</dbReference>
<accession>A0ABS7PLI5</accession>
<keyword evidence="3" id="KW-0804">Transcription</keyword>
<dbReference type="Proteomes" id="UP000706039">
    <property type="component" value="Unassembled WGS sequence"/>
</dbReference>
<keyword evidence="1" id="KW-0805">Transcription regulation</keyword>
<dbReference type="PANTHER" id="PTHR43214">
    <property type="entry name" value="TWO-COMPONENT RESPONSE REGULATOR"/>
    <property type="match status" value="1"/>
</dbReference>
<dbReference type="PANTHER" id="PTHR43214:SF41">
    <property type="entry name" value="NITRATE_NITRITE RESPONSE REGULATOR PROTEIN NARP"/>
    <property type="match status" value="1"/>
</dbReference>
<dbReference type="EMBL" id="JAINVV010000004">
    <property type="protein sequence ID" value="MBY8822093.1"/>
    <property type="molecule type" value="Genomic_DNA"/>
</dbReference>
<dbReference type="CDD" id="cd06170">
    <property type="entry name" value="LuxR_C_like"/>
    <property type="match status" value="1"/>
</dbReference>
<keyword evidence="4" id="KW-0597">Phosphoprotein</keyword>
<dbReference type="PROSITE" id="PS50043">
    <property type="entry name" value="HTH_LUXR_2"/>
    <property type="match status" value="1"/>
</dbReference>
<keyword evidence="8" id="KW-1185">Reference proteome</keyword>
<dbReference type="InterPro" id="IPR039420">
    <property type="entry name" value="WalR-like"/>
</dbReference>
<dbReference type="InterPro" id="IPR036388">
    <property type="entry name" value="WH-like_DNA-bd_sf"/>
</dbReference>
<comment type="caution">
    <text evidence="7">The sequence shown here is derived from an EMBL/GenBank/DDBJ whole genome shotgun (WGS) entry which is preliminary data.</text>
</comment>
<organism evidence="7 8">
    <name type="scientific">Sphingomonas colocasiae</name>
    <dbReference type="NCBI Taxonomy" id="1848973"/>
    <lineage>
        <taxon>Bacteria</taxon>
        <taxon>Pseudomonadati</taxon>
        <taxon>Pseudomonadota</taxon>
        <taxon>Alphaproteobacteria</taxon>
        <taxon>Sphingomonadales</taxon>
        <taxon>Sphingomonadaceae</taxon>
        <taxon>Sphingomonas</taxon>
    </lineage>
</organism>
<gene>
    <name evidence="7" type="ORF">K7G82_07305</name>
</gene>
<dbReference type="Gene3D" id="1.10.10.10">
    <property type="entry name" value="Winged helix-like DNA-binding domain superfamily/Winged helix DNA-binding domain"/>
    <property type="match status" value="1"/>
</dbReference>
<name>A0ABS7PLI5_9SPHN</name>
<keyword evidence="2" id="KW-0238">DNA-binding</keyword>
<feature type="modified residue" description="4-aspartylphosphate" evidence="4">
    <location>
        <position position="68"/>
    </location>
</feature>
<dbReference type="Gene3D" id="3.40.50.2300">
    <property type="match status" value="1"/>
</dbReference>
<dbReference type="PRINTS" id="PR00038">
    <property type="entry name" value="HTHLUXR"/>
</dbReference>
<dbReference type="RefSeq" id="WP_222989202.1">
    <property type="nucleotide sequence ID" value="NZ_JAINVV010000004.1"/>
</dbReference>
<evidence type="ECO:0000259" key="6">
    <source>
        <dbReference type="PROSITE" id="PS50110"/>
    </source>
</evidence>